<protein>
    <submittedName>
        <fullName evidence="2">Uncharacterized protein</fullName>
    </submittedName>
</protein>
<gene>
    <name evidence="2" type="ORF">HYDPIDRAFT_114785</name>
</gene>
<organism evidence="2 3">
    <name type="scientific">Hydnomerulius pinastri MD-312</name>
    <dbReference type="NCBI Taxonomy" id="994086"/>
    <lineage>
        <taxon>Eukaryota</taxon>
        <taxon>Fungi</taxon>
        <taxon>Dikarya</taxon>
        <taxon>Basidiomycota</taxon>
        <taxon>Agaricomycotina</taxon>
        <taxon>Agaricomycetes</taxon>
        <taxon>Agaricomycetidae</taxon>
        <taxon>Boletales</taxon>
        <taxon>Boletales incertae sedis</taxon>
        <taxon>Leucogyrophana</taxon>
    </lineage>
</organism>
<dbReference type="EMBL" id="KN839856">
    <property type="protein sequence ID" value="KIJ62291.1"/>
    <property type="molecule type" value="Genomic_DNA"/>
</dbReference>
<feature type="non-terminal residue" evidence="2">
    <location>
        <position position="62"/>
    </location>
</feature>
<feature type="transmembrane region" description="Helical" evidence="1">
    <location>
        <begin position="17"/>
        <end position="35"/>
    </location>
</feature>
<dbReference type="AlphaFoldDB" id="A0A0C9WCN0"/>
<keyword evidence="3" id="KW-1185">Reference proteome</keyword>
<proteinExistence type="predicted"/>
<dbReference type="HOGENOM" id="CLU_2910301_0_0_1"/>
<accession>A0A0C9WCN0</accession>
<name>A0A0C9WCN0_9AGAM</name>
<sequence length="62" mass="7091">MPKDTGQQRLRDVNSCVHTPPVACLSIMLLAVRWARYTMRGEKSGEGIHKMLIFSVTDFERL</sequence>
<reference evidence="2 3" key="1">
    <citation type="submission" date="2014-04" db="EMBL/GenBank/DDBJ databases">
        <title>Evolutionary Origins and Diversification of the Mycorrhizal Mutualists.</title>
        <authorList>
            <consortium name="DOE Joint Genome Institute"/>
            <consortium name="Mycorrhizal Genomics Consortium"/>
            <person name="Kohler A."/>
            <person name="Kuo A."/>
            <person name="Nagy L.G."/>
            <person name="Floudas D."/>
            <person name="Copeland A."/>
            <person name="Barry K.W."/>
            <person name="Cichocki N."/>
            <person name="Veneault-Fourrey C."/>
            <person name="LaButti K."/>
            <person name="Lindquist E.A."/>
            <person name="Lipzen A."/>
            <person name="Lundell T."/>
            <person name="Morin E."/>
            <person name="Murat C."/>
            <person name="Riley R."/>
            <person name="Ohm R."/>
            <person name="Sun H."/>
            <person name="Tunlid A."/>
            <person name="Henrissat B."/>
            <person name="Grigoriev I.V."/>
            <person name="Hibbett D.S."/>
            <person name="Martin F."/>
        </authorList>
    </citation>
    <scope>NUCLEOTIDE SEQUENCE [LARGE SCALE GENOMIC DNA]</scope>
    <source>
        <strain evidence="2 3">MD-312</strain>
    </source>
</reference>
<keyword evidence="1" id="KW-1133">Transmembrane helix</keyword>
<evidence type="ECO:0000313" key="3">
    <source>
        <dbReference type="Proteomes" id="UP000053820"/>
    </source>
</evidence>
<dbReference type="Proteomes" id="UP000053820">
    <property type="component" value="Unassembled WGS sequence"/>
</dbReference>
<keyword evidence="1" id="KW-0472">Membrane</keyword>
<evidence type="ECO:0000256" key="1">
    <source>
        <dbReference type="SAM" id="Phobius"/>
    </source>
</evidence>
<keyword evidence="1" id="KW-0812">Transmembrane</keyword>
<evidence type="ECO:0000313" key="2">
    <source>
        <dbReference type="EMBL" id="KIJ62291.1"/>
    </source>
</evidence>